<proteinExistence type="predicted"/>
<dbReference type="SUPFAM" id="SSF117281">
    <property type="entry name" value="Kelch motif"/>
    <property type="match status" value="1"/>
</dbReference>
<dbReference type="PANTHER" id="PTHR46228:SF2">
    <property type="entry name" value="KELCH REPEAT PROTEIN (AFU_ORTHOLOGUE AFUA_4G14350)"/>
    <property type="match status" value="1"/>
</dbReference>
<dbReference type="Proteomes" id="UP000887540">
    <property type="component" value="Unplaced"/>
</dbReference>
<evidence type="ECO:0000313" key="4">
    <source>
        <dbReference type="WBParaSite" id="ACRNAN_scaffold2376.g25658.t1"/>
    </source>
</evidence>
<dbReference type="InterPro" id="IPR015915">
    <property type="entry name" value="Kelch-typ_b-propeller"/>
</dbReference>
<organism evidence="3 4">
    <name type="scientific">Acrobeloides nanus</name>
    <dbReference type="NCBI Taxonomy" id="290746"/>
    <lineage>
        <taxon>Eukaryota</taxon>
        <taxon>Metazoa</taxon>
        <taxon>Ecdysozoa</taxon>
        <taxon>Nematoda</taxon>
        <taxon>Chromadorea</taxon>
        <taxon>Rhabditida</taxon>
        <taxon>Tylenchina</taxon>
        <taxon>Cephalobomorpha</taxon>
        <taxon>Cephaloboidea</taxon>
        <taxon>Cephalobidae</taxon>
        <taxon>Acrobeloides</taxon>
    </lineage>
</organism>
<reference evidence="4" key="1">
    <citation type="submission" date="2022-11" db="UniProtKB">
        <authorList>
            <consortium name="WormBaseParasite"/>
        </authorList>
    </citation>
    <scope>IDENTIFICATION</scope>
</reference>
<keyword evidence="3" id="KW-1185">Reference proteome</keyword>
<evidence type="ECO:0000256" key="2">
    <source>
        <dbReference type="ARBA" id="ARBA00022737"/>
    </source>
</evidence>
<keyword evidence="1" id="KW-0880">Kelch repeat</keyword>
<dbReference type="AlphaFoldDB" id="A0A914DCS9"/>
<protein>
    <submittedName>
        <fullName evidence="4">Kelch domain-containing protein 2</fullName>
    </submittedName>
</protein>
<dbReference type="PANTHER" id="PTHR46228">
    <property type="entry name" value="KELCH DOMAIN-CONTAINING PROTEIN"/>
    <property type="match status" value="1"/>
</dbReference>
<dbReference type="Pfam" id="PF24681">
    <property type="entry name" value="Kelch_KLHDC2_KLHL20_DRC7"/>
    <property type="match status" value="2"/>
</dbReference>
<dbReference type="WBParaSite" id="ACRNAN_scaffold2376.g25658.t1">
    <property type="protein sequence ID" value="ACRNAN_scaffold2376.g25658.t1"/>
    <property type="gene ID" value="ACRNAN_scaffold2376.g25658"/>
</dbReference>
<evidence type="ECO:0000313" key="3">
    <source>
        <dbReference type="Proteomes" id="UP000887540"/>
    </source>
</evidence>
<evidence type="ECO:0000256" key="1">
    <source>
        <dbReference type="ARBA" id="ARBA00022441"/>
    </source>
</evidence>
<accession>A0A914DCS9</accession>
<sequence>MRIPQHPKNGDDELQMFETSELTSVAGHACISYKGCLICWGGYGHAQGVAYYREPNFMYIYPYKLAQKSDVWFKFKVDKGDVPKKTSGAAAVVKNGKMYLFGGQSWDEEEDQNRAVWRSSLATSHLYSLDLNTGIWKFHKIPDEDKLPTPRDKSAAWATENGLYFFAGYGPSWRRVNTSKYIFQVQDYFEDFDSYIFGNAWNNQLFRFTDKWERIEHGGCIPTPRAASGATYVKHTDKTYVFGGRHHTERLNDLYELDMKSFIWTKIDLKPAPEGRSWMTFTYNPDRNCVYMYGGLSSHSEPMQDTWILNIDTAKKELKWEKMPNVALPPRLWHCSVFVDGALISYGGLCASPPLQSEVGVVNTIQVTTFSPSSLMNLAMQKVSSNGRMLSLTPKHLWPSLNLSTQIKRFLQRRKACNTMLFDDKILRSLPPMSLGFSTMLIPNMRLVFEFDLSI</sequence>
<name>A0A914DCS9_9BILA</name>
<dbReference type="Gene3D" id="2.120.10.80">
    <property type="entry name" value="Kelch-type beta propeller"/>
    <property type="match status" value="2"/>
</dbReference>
<keyword evidence="2" id="KW-0677">Repeat</keyword>